<feature type="domain" description="vWA-MoxR associated protein C-terminal" evidence="2">
    <location>
        <begin position="495"/>
        <end position="718"/>
    </location>
</feature>
<sequence>MDQRRLALIRSGDVDKYHCVGTGYLIAPRLVLTARHVLVDKSSGEPWSKINVQVGHPRDSDASPRRATVLWAPDQGRDVALLRLGDPVEVSGTVQWGRPVGSAPLRYEALGYPLATVKEGQRSVEHLRGVLPPLAGGADARDLYVLDQDPAPGKRADGKQAWSGASGSAVFCEGHLVGVVIHDDDAFENRRLHACPVRSFADDPHFVDLLQRYGDCSPRLIDISAALSSKLSAYSGQAVLFSRPPAPQTLTQAEEDLLRPLWALLEDPSLCVAHARTLVQRLGFSVPDGYSPSVPDLIPLLSEHPRALATLSESLASTSGVKNEAVRAELTGLLARGRVLGSSALLSVGEHERLMAELRGIVEDDPALVPRAARSALRFTPLPEVLRPVRLSSDDLECAVEKLEALSDSAPVPDGTPQVPALLHLVEYVAAAVDERQLTTLREWNNRVAERLGIHPSALAERRSDAGRWAAHRPAPVSRVLVEASRSYGDPEGWYRCKVWLLRTDSPPAPLPSVTDRPLTAEEVARVVRDAVHDVQSSDGQDRVPLVSVVVDRAGLHLPVDEWNPGPENMFDQGVPLGAEFQLTLSCPEMSTLVRNRDDAQRRRWQSGHGTPLVVDSDCGTEQQVALLLKTSHRNTRQVVLHGPPEQCARLLDVCLALGVPVVLWDRAAQTFGHASQLDPLQPNGPVTGLPERVWGYRGNAYGDPVGHPARPSLVWEDMDSFPLSGLQLLDPAALEGTAPS</sequence>
<dbReference type="Proteomes" id="UP000660675">
    <property type="component" value="Unassembled WGS sequence"/>
</dbReference>
<proteinExistence type="predicted"/>
<evidence type="ECO:0000313" key="3">
    <source>
        <dbReference type="EMBL" id="GGV89022.1"/>
    </source>
</evidence>
<dbReference type="Pfam" id="PF13365">
    <property type="entry name" value="Trypsin_2"/>
    <property type="match status" value="1"/>
</dbReference>
<dbReference type="InterPro" id="IPR045450">
    <property type="entry name" value="VMAP_C"/>
</dbReference>
<feature type="domain" description="vWA-MoxR associated protein middle region 0" evidence="1">
    <location>
        <begin position="402"/>
        <end position="463"/>
    </location>
</feature>
<dbReference type="EMBL" id="BMTF01000014">
    <property type="protein sequence ID" value="GGV89022.1"/>
    <property type="molecule type" value="Genomic_DNA"/>
</dbReference>
<dbReference type="InterPro" id="IPR045555">
    <property type="entry name" value="VMAP-M0"/>
</dbReference>
<accession>A0ABQ2W1C5</accession>
<dbReference type="InterPro" id="IPR009003">
    <property type="entry name" value="Peptidase_S1_PA"/>
</dbReference>
<organism evidence="3 4">
    <name type="scientific">Streptomyces gelaticus</name>
    <dbReference type="NCBI Taxonomy" id="285446"/>
    <lineage>
        <taxon>Bacteria</taxon>
        <taxon>Bacillati</taxon>
        <taxon>Actinomycetota</taxon>
        <taxon>Actinomycetes</taxon>
        <taxon>Kitasatosporales</taxon>
        <taxon>Streptomycetaceae</taxon>
        <taxon>Streptomyces</taxon>
    </lineage>
</organism>
<comment type="caution">
    <text evidence="3">The sequence shown here is derived from an EMBL/GenBank/DDBJ whole genome shotgun (WGS) entry which is preliminary data.</text>
</comment>
<gene>
    <name evidence="3" type="ORF">GCM10015535_41520</name>
</gene>
<keyword evidence="4" id="KW-1185">Reference proteome</keyword>
<protein>
    <recommendedName>
        <fullName evidence="5">Serine protease</fullName>
    </recommendedName>
</protein>
<dbReference type="InterPro" id="IPR043504">
    <property type="entry name" value="Peptidase_S1_PA_chymotrypsin"/>
</dbReference>
<name>A0ABQ2W1C5_9ACTN</name>
<evidence type="ECO:0000313" key="4">
    <source>
        <dbReference type="Proteomes" id="UP000660675"/>
    </source>
</evidence>
<evidence type="ECO:0000259" key="1">
    <source>
        <dbReference type="Pfam" id="PF19916"/>
    </source>
</evidence>
<dbReference type="RefSeq" id="WP_189545258.1">
    <property type="nucleotide sequence ID" value="NZ_BMTF01000014.1"/>
</dbReference>
<dbReference type="Gene3D" id="2.40.10.10">
    <property type="entry name" value="Trypsin-like serine proteases"/>
    <property type="match status" value="1"/>
</dbReference>
<reference evidence="4" key="1">
    <citation type="journal article" date="2019" name="Int. J. Syst. Evol. Microbiol.">
        <title>The Global Catalogue of Microorganisms (GCM) 10K type strain sequencing project: providing services to taxonomists for standard genome sequencing and annotation.</title>
        <authorList>
            <consortium name="The Broad Institute Genomics Platform"/>
            <consortium name="The Broad Institute Genome Sequencing Center for Infectious Disease"/>
            <person name="Wu L."/>
            <person name="Ma J."/>
        </authorList>
    </citation>
    <scope>NUCLEOTIDE SEQUENCE [LARGE SCALE GENOMIC DNA]</scope>
    <source>
        <strain evidence="4">JCM 4376</strain>
    </source>
</reference>
<dbReference type="Pfam" id="PF20028">
    <property type="entry name" value="VMAP-C"/>
    <property type="match status" value="1"/>
</dbReference>
<evidence type="ECO:0008006" key="5">
    <source>
        <dbReference type="Google" id="ProtNLM"/>
    </source>
</evidence>
<evidence type="ECO:0000259" key="2">
    <source>
        <dbReference type="Pfam" id="PF20028"/>
    </source>
</evidence>
<dbReference type="SUPFAM" id="SSF50494">
    <property type="entry name" value="Trypsin-like serine proteases"/>
    <property type="match status" value="1"/>
</dbReference>
<dbReference type="Pfam" id="PF19916">
    <property type="entry name" value="VMAP-M0"/>
    <property type="match status" value="1"/>
</dbReference>